<feature type="transmembrane region" description="Helical" evidence="1">
    <location>
        <begin position="21"/>
        <end position="49"/>
    </location>
</feature>
<dbReference type="Proteomes" id="UP000033400">
    <property type="component" value="Unassembled WGS sequence"/>
</dbReference>
<sequence length="312" mass="32374">MNRSSDGFYPAFEETSTLSGVSWGAIFAGAAAAAALSLILVLLGFGLGFSAVSPWAHEGVSAKGLGISTIVWLAVTQIVASGLGGYIAGRLRVKWANMHGDEVYFRDTAHGFLAWCVATLVTATLVVGSVSSIVSGGVQAGASVVGGAASAATQAVGTAAGNTGSDQYGYFVDSLFRDDRPAAISDDAVHGTVTRIFVRSLSNGGQLAAEDRTYLAQLVAQRTNLTQADAERRVDEVYARTQKAVADAKLAAQQAADTAAKVAAWTSLWMFIALLIGAFFASLAATFGGRRRDAVVYLESDAYVTTTSLPVR</sequence>
<feature type="transmembrane region" description="Helical" evidence="1">
    <location>
        <begin position="112"/>
        <end position="134"/>
    </location>
</feature>
<evidence type="ECO:0000313" key="3">
    <source>
        <dbReference type="Proteomes" id="UP000033400"/>
    </source>
</evidence>
<feature type="transmembrane region" description="Helical" evidence="1">
    <location>
        <begin position="69"/>
        <end position="91"/>
    </location>
</feature>
<keyword evidence="1" id="KW-0472">Membrane</keyword>
<name>A0A0F4V5T3_PSEFL</name>
<dbReference type="EMBL" id="LACH01000047">
    <property type="protein sequence ID" value="KJZ63870.1"/>
    <property type="molecule type" value="Genomic_DNA"/>
</dbReference>
<dbReference type="PATRIC" id="fig|294.133.peg.3836"/>
<protein>
    <submittedName>
        <fullName evidence="2">Membrane protein</fullName>
    </submittedName>
</protein>
<organism evidence="2 3">
    <name type="scientific">Pseudomonas fluorescens</name>
    <dbReference type="NCBI Taxonomy" id="294"/>
    <lineage>
        <taxon>Bacteria</taxon>
        <taxon>Pseudomonadati</taxon>
        <taxon>Pseudomonadota</taxon>
        <taxon>Gammaproteobacteria</taxon>
        <taxon>Pseudomonadales</taxon>
        <taxon>Pseudomonadaceae</taxon>
        <taxon>Pseudomonas</taxon>
    </lineage>
</organism>
<gene>
    <name evidence="2" type="ORF">VD17_20435</name>
</gene>
<evidence type="ECO:0000256" key="1">
    <source>
        <dbReference type="SAM" id="Phobius"/>
    </source>
</evidence>
<feature type="transmembrane region" description="Helical" evidence="1">
    <location>
        <begin position="268"/>
        <end position="288"/>
    </location>
</feature>
<keyword evidence="1" id="KW-1133">Transmembrane helix</keyword>
<proteinExistence type="predicted"/>
<comment type="caution">
    <text evidence="2">The sequence shown here is derived from an EMBL/GenBank/DDBJ whole genome shotgun (WGS) entry which is preliminary data.</text>
</comment>
<keyword evidence="1" id="KW-0812">Transmembrane</keyword>
<reference evidence="2 3" key="1">
    <citation type="submission" date="2015-03" db="EMBL/GenBank/DDBJ databases">
        <title>Comparative genomics of Pseudomonas insights into diversity of traits involved in vanlence and defense.</title>
        <authorList>
            <person name="Qin Y."/>
        </authorList>
    </citation>
    <scope>NUCLEOTIDE SEQUENCE [LARGE SCALE GENOMIC DNA]</scope>
    <source>
        <strain evidence="2 3">H24</strain>
    </source>
</reference>
<dbReference type="AlphaFoldDB" id="A0A0F4V5T3"/>
<dbReference type="OrthoDB" id="7032238at2"/>
<accession>A0A0F4V5T3</accession>
<evidence type="ECO:0000313" key="2">
    <source>
        <dbReference type="EMBL" id="KJZ63870.1"/>
    </source>
</evidence>
<dbReference type="RefSeq" id="WP_046055370.1">
    <property type="nucleotide sequence ID" value="NZ_LACH01000047.1"/>
</dbReference>